<feature type="transmembrane region" description="Helical" evidence="9">
    <location>
        <begin position="267"/>
        <end position="288"/>
    </location>
</feature>
<feature type="transmembrane region" description="Helical" evidence="9">
    <location>
        <begin position="34"/>
        <end position="67"/>
    </location>
</feature>
<name>A0A7W9UJD0_9NOCA</name>
<dbReference type="InterPro" id="IPR038731">
    <property type="entry name" value="RgtA/B/C-like"/>
</dbReference>
<evidence type="ECO:0000313" key="12">
    <source>
        <dbReference type="EMBL" id="MBB5915334.1"/>
    </source>
</evidence>
<feature type="transmembrane region" description="Helical" evidence="9">
    <location>
        <begin position="295"/>
        <end position="315"/>
    </location>
</feature>
<dbReference type="Proteomes" id="UP000540412">
    <property type="component" value="Unassembled WGS sequence"/>
</dbReference>
<dbReference type="Pfam" id="PF24878">
    <property type="entry name" value="YkcB_C"/>
    <property type="match status" value="1"/>
</dbReference>
<evidence type="ECO:0000256" key="5">
    <source>
        <dbReference type="ARBA" id="ARBA00022692"/>
    </source>
</evidence>
<comment type="caution">
    <text evidence="12">The sequence shown here is derived from an EMBL/GenBank/DDBJ whole genome shotgun (WGS) entry which is preliminary data.</text>
</comment>
<dbReference type="AlphaFoldDB" id="A0A7W9UJD0"/>
<keyword evidence="3" id="KW-0328">Glycosyltransferase</keyword>
<evidence type="ECO:0000256" key="8">
    <source>
        <dbReference type="SAM" id="MobiDB-lite"/>
    </source>
</evidence>
<dbReference type="InterPro" id="IPR056785">
    <property type="entry name" value="YkcA/B-like_C"/>
</dbReference>
<dbReference type="GO" id="GO:0016763">
    <property type="term" value="F:pentosyltransferase activity"/>
    <property type="evidence" value="ECO:0007669"/>
    <property type="project" value="TreeGrafter"/>
</dbReference>
<feature type="transmembrane region" description="Helical" evidence="9">
    <location>
        <begin position="187"/>
        <end position="207"/>
    </location>
</feature>
<dbReference type="PANTHER" id="PTHR33908">
    <property type="entry name" value="MANNOSYLTRANSFERASE YKCB-RELATED"/>
    <property type="match status" value="1"/>
</dbReference>
<feature type="transmembrane region" description="Helical" evidence="9">
    <location>
        <begin position="213"/>
        <end position="234"/>
    </location>
</feature>
<dbReference type="InterPro" id="IPR050297">
    <property type="entry name" value="LipidA_mod_glycosyltrf_83"/>
</dbReference>
<keyword evidence="4 12" id="KW-0808">Transferase</keyword>
<dbReference type="GO" id="GO:0009103">
    <property type="term" value="P:lipopolysaccharide biosynthetic process"/>
    <property type="evidence" value="ECO:0007669"/>
    <property type="project" value="UniProtKB-ARBA"/>
</dbReference>
<dbReference type="EMBL" id="JACHIT010000002">
    <property type="protein sequence ID" value="MBB5915334.1"/>
    <property type="molecule type" value="Genomic_DNA"/>
</dbReference>
<evidence type="ECO:0000313" key="13">
    <source>
        <dbReference type="Proteomes" id="UP000540412"/>
    </source>
</evidence>
<keyword evidence="2" id="KW-1003">Cell membrane</keyword>
<dbReference type="GO" id="GO:0010041">
    <property type="term" value="P:response to iron(III) ion"/>
    <property type="evidence" value="ECO:0007669"/>
    <property type="project" value="TreeGrafter"/>
</dbReference>
<dbReference type="GO" id="GO:0005886">
    <property type="term" value="C:plasma membrane"/>
    <property type="evidence" value="ECO:0007669"/>
    <property type="project" value="UniProtKB-SubCell"/>
</dbReference>
<evidence type="ECO:0000259" key="10">
    <source>
        <dbReference type="Pfam" id="PF13231"/>
    </source>
</evidence>
<proteinExistence type="predicted"/>
<feature type="domain" description="Putative mannosyltransferase YkcA/B-like C-terminal" evidence="11">
    <location>
        <begin position="383"/>
        <end position="477"/>
    </location>
</feature>
<evidence type="ECO:0000256" key="9">
    <source>
        <dbReference type="SAM" id="Phobius"/>
    </source>
</evidence>
<sequence>MFRFNNPDALLVLMLTVAAFCVLRAIEKDASAWWLPLAGVAVGFGFLAKMMQAFLVLPAFGVVYLLAAHGSWRARLGRSVAAVVAVVVSAGWYLALVAVWPADSRPYIGGSQHNSVLELALGYNGLGRLTGDETGGLGNTNFDAGWDRLFAQQMGGQIAWLLPAAVLLGLAGLWVTRKAPRTDRVRAALLLWLGWLVVTGVVFSFSAGILHSYYTVALAPAIAGAIGVGGGALWRRRSDRRVAGVLAATILVTAAAAWVLLRRTPDWLPWLAPVVAVAGVVAAALILLSGRLTRSAAALAATFAVVVGVAGPTAYSLATVSTAQSGFLPSAGPSGAGFPHGPGSSQGRPGGNFGGPDGNRGGGTAAGGPPMRGFAAAKPGANLVAALGENSGDYTWAAAVITSDSAATYQLATGAPVMALGGYNGTDPAPTLEQFQTYVSQGKIHYFIDGGTVQRHGGGADTGGSRAATDIAEWIRATFTPRTIDGVTVYDLTDR</sequence>
<protein>
    <submittedName>
        <fullName evidence="12">4-amino-4-deoxy-L-arabinose transferase-like glycosyltransferase</fullName>
    </submittedName>
</protein>
<reference evidence="12 13" key="1">
    <citation type="submission" date="2020-08" db="EMBL/GenBank/DDBJ databases">
        <title>Sequencing the genomes of 1000 actinobacteria strains.</title>
        <authorList>
            <person name="Klenk H.-P."/>
        </authorList>
    </citation>
    <scope>NUCLEOTIDE SEQUENCE [LARGE SCALE GENOMIC DNA]</scope>
    <source>
        <strain evidence="12 13">DSM 43582</strain>
    </source>
</reference>
<accession>A0A7W9UJD0</accession>
<evidence type="ECO:0000256" key="1">
    <source>
        <dbReference type="ARBA" id="ARBA00004651"/>
    </source>
</evidence>
<feature type="domain" description="Glycosyltransferase RgtA/B/C/D-like" evidence="10">
    <location>
        <begin position="2"/>
        <end position="89"/>
    </location>
</feature>
<evidence type="ECO:0000256" key="3">
    <source>
        <dbReference type="ARBA" id="ARBA00022676"/>
    </source>
</evidence>
<comment type="subcellular location">
    <subcellularLocation>
        <location evidence="1">Cell membrane</location>
        <topology evidence="1">Multi-pass membrane protein</topology>
    </subcellularLocation>
</comment>
<feature type="region of interest" description="Disordered" evidence="8">
    <location>
        <begin position="331"/>
        <end position="372"/>
    </location>
</feature>
<feature type="transmembrane region" description="Helical" evidence="9">
    <location>
        <begin position="158"/>
        <end position="175"/>
    </location>
</feature>
<dbReference type="Pfam" id="PF13231">
    <property type="entry name" value="PMT_2"/>
    <property type="match status" value="1"/>
</dbReference>
<evidence type="ECO:0000256" key="4">
    <source>
        <dbReference type="ARBA" id="ARBA00022679"/>
    </source>
</evidence>
<organism evidence="12 13">
    <name type="scientific">Nocardia transvalensis</name>
    <dbReference type="NCBI Taxonomy" id="37333"/>
    <lineage>
        <taxon>Bacteria</taxon>
        <taxon>Bacillati</taxon>
        <taxon>Actinomycetota</taxon>
        <taxon>Actinomycetes</taxon>
        <taxon>Mycobacteriales</taxon>
        <taxon>Nocardiaceae</taxon>
        <taxon>Nocardia</taxon>
    </lineage>
</organism>
<keyword evidence="5 9" id="KW-0812">Transmembrane</keyword>
<keyword evidence="6 9" id="KW-1133">Transmembrane helix</keyword>
<evidence type="ECO:0000256" key="2">
    <source>
        <dbReference type="ARBA" id="ARBA00022475"/>
    </source>
</evidence>
<keyword evidence="13" id="KW-1185">Reference proteome</keyword>
<evidence type="ECO:0000259" key="11">
    <source>
        <dbReference type="Pfam" id="PF24878"/>
    </source>
</evidence>
<evidence type="ECO:0000256" key="7">
    <source>
        <dbReference type="ARBA" id="ARBA00023136"/>
    </source>
</evidence>
<feature type="transmembrane region" description="Helical" evidence="9">
    <location>
        <begin position="79"/>
        <end position="100"/>
    </location>
</feature>
<gene>
    <name evidence="12" type="ORF">BJY24_004246</name>
</gene>
<evidence type="ECO:0000256" key="6">
    <source>
        <dbReference type="ARBA" id="ARBA00022989"/>
    </source>
</evidence>
<feature type="transmembrane region" description="Helical" evidence="9">
    <location>
        <begin position="241"/>
        <end position="261"/>
    </location>
</feature>
<keyword evidence="7 9" id="KW-0472">Membrane</keyword>
<feature type="compositionally biased region" description="Gly residues" evidence="8">
    <location>
        <begin position="348"/>
        <end position="366"/>
    </location>
</feature>
<dbReference type="PANTHER" id="PTHR33908:SF3">
    <property type="entry name" value="UNDECAPRENYL PHOSPHATE-ALPHA-4-AMINO-4-DEOXY-L-ARABINOSE ARABINOSYL TRANSFERASE"/>
    <property type="match status" value="1"/>
</dbReference>